<dbReference type="RefSeq" id="WP_050642523.1">
    <property type="nucleotide sequence ID" value="NZ_CABKUE010000009.1"/>
</dbReference>
<dbReference type="SUPFAM" id="SSF143100">
    <property type="entry name" value="TTHA1013/TTHA0281-like"/>
    <property type="match status" value="1"/>
</dbReference>
<dbReference type="Gene3D" id="1.10.1220.10">
    <property type="entry name" value="Met repressor-like"/>
    <property type="match status" value="1"/>
</dbReference>
<organism evidence="1 2">
    <name type="scientific">Faecalicatena contorta</name>
    <dbReference type="NCBI Taxonomy" id="39482"/>
    <lineage>
        <taxon>Bacteria</taxon>
        <taxon>Bacillati</taxon>
        <taxon>Bacillota</taxon>
        <taxon>Clostridia</taxon>
        <taxon>Lachnospirales</taxon>
        <taxon>Lachnospiraceae</taxon>
        <taxon>Faecalicatena</taxon>
    </lineage>
</organism>
<reference evidence="1 2" key="1">
    <citation type="submission" date="2015-09" db="EMBL/GenBank/DDBJ databases">
        <authorList>
            <consortium name="Pathogen Informatics"/>
        </authorList>
    </citation>
    <scope>NUCLEOTIDE SEQUENCE [LARGE SCALE GENOMIC DNA]</scope>
    <source>
        <strain evidence="1 2">2789STDY5834876</strain>
    </source>
</reference>
<dbReference type="SUPFAM" id="SSF47598">
    <property type="entry name" value="Ribbon-helix-helix"/>
    <property type="match status" value="1"/>
</dbReference>
<dbReference type="InterPro" id="IPR035069">
    <property type="entry name" value="TTHA1013/TTHA0281-like"/>
</dbReference>
<accession>A0A174M1U7</accession>
<dbReference type="AlphaFoldDB" id="A0A174M1U7"/>
<gene>
    <name evidence="1" type="ORF">ERS852491_04769</name>
</gene>
<dbReference type="EMBL" id="CYZU01000077">
    <property type="protein sequence ID" value="CUP29181.1"/>
    <property type="molecule type" value="Genomic_DNA"/>
</dbReference>
<dbReference type="STRING" id="39482.ERS852491_04769"/>
<proteinExistence type="predicted"/>
<protein>
    <submittedName>
        <fullName evidence="1">Uncharacterized protein encoded in hypervariable junctions of pilus gene clusters</fullName>
    </submittedName>
</protein>
<sequence length="119" mass="13565">MSNLLSYKNYNGTVEYSKEDNCLNGKVVGLRSHLTYAGDSIRELEADFHKVLDEYLKDCEERAAQPEQPYKGTFNVRISSDLHRAIAIYAIEHGKSLNAAVEEAIRQMVEVRERKSQCP</sequence>
<dbReference type="InterPro" id="IPR013321">
    <property type="entry name" value="Arc_rbn_hlx_hlx"/>
</dbReference>
<evidence type="ECO:0000313" key="2">
    <source>
        <dbReference type="Proteomes" id="UP000095544"/>
    </source>
</evidence>
<dbReference type="InterPro" id="IPR008651">
    <property type="entry name" value="Uncharacterised_HicB"/>
</dbReference>
<dbReference type="InterPro" id="IPR010985">
    <property type="entry name" value="Ribbon_hlx_hlx"/>
</dbReference>
<name>A0A174M1U7_9FIRM</name>
<dbReference type="GO" id="GO:0006355">
    <property type="term" value="P:regulation of DNA-templated transcription"/>
    <property type="evidence" value="ECO:0007669"/>
    <property type="project" value="InterPro"/>
</dbReference>
<dbReference type="OrthoDB" id="2004309at2"/>
<dbReference type="Proteomes" id="UP000095544">
    <property type="component" value="Unassembled WGS sequence"/>
</dbReference>
<dbReference type="Pfam" id="PF05534">
    <property type="entry name" value="HicB"/>
    <property type="match status" value="1"/>
</dbReference>
<evidence type="ECO:0000313" key="1">
    <source>
        <dbReference type="EMBL" id="CUP29181.1"/>
    </source>
</evidence>